<feature type="signal peptide" evidence="1">
    <location>
        <begin position="1"/>
        <end position="28"/>
    </location>
</feature>
<dbReference type="Proteomes" id="UP000015105">
    <property type="component" value="Chromosome 1D"/>
</dbReference>
<keyword evidence="3" id="KW-1185">Reference proteome</keyword>
<evidence type="ECO:0000256" key="1">
    <source>
        <dbReference type="SAM" id="SignalP"/>
    </source>
</evidence>
<evidence type="ECO:0008006" key="4">
    <source>
        <dbReference type="Google" id="ProtNLM"/>
    </source>
</evidence>
<dbReference type="STRING" id="200361.A0A452XM62"/>
<feature type="chain" id="PRO_5019386047" description="Inhibitor I9 domain-containing protein" evidence="1">
    <location>
        <begin position="29"/>
        <end position="101"/>
    </location>
</feature>
<keyword evidence="1" id="KW-0732">Signal</keyword>
<sequence length="101" mass="11287">MLNSMAPVALALCLFATVLLSASPPTHAYIGHPYSLPRPSPEAAEPTSSPEYKVYIIMLKPRANAEAMDNEERQRWYRSFLPDEVTADGKPRLVCSYKTVF</sequence>
<name>A0A452XM62_AEGTS</name>
<accession>A0A452XM62</accession>
<dbReference type="EnsemblPlants" id="AET1Gv20061700.1">
    <property type="protein sequence ID" value="AET1Gv20061700.1"/>
    <property type="gene ID" value="AET1Gv20061700"/>
</dbReference>
<organism evidence="2 3">
    <name type="scientific">Aegilops tauschii subsp. strangulata</name>
    <name type="common">Goatgrass</name>
    <dbReference type="NCBI Taxonomy" id="200361"/>
    <lineage>
        <taxon>Eukaryota</taxon>
        <taxon>Viridiplantae</taxon>
        <taxon>Streptophyta</taxon>
        <taxon>Embryophyta</taxon>
        <taxon>Tracheophyta</taxon>
        <taxon>Spermatophyta</taxon>
        <taxon>Magnoliopsida</taxon>
        <taxon>Liliopsida</taxon>
        <taxon>Poales</taxon>
        <taxon>Poaceae</taxon>
        <taxon>BOP clade</taxon>
        <taxon>Pooideae</taxon>
        <taxon>Triticodae</taxon>
        <taxon>Triticeae</taxon>
        <taxon>Triticinae</taxon>
        <taxon>Aegilops</taxon>
    </lineage>
</organism>
<reference evidence="3" key="2">
    <citation type="journal article" date="2017" name="Nat. Plants">
        <title>The Aegilops tauschii genome reveals multiple impacts of transposons.</title>
        <authorList>
            <person name="Zhao G."/>
            <person name="Zou C."/>
            <person name="Li K."/>
            <person name="Wang K."/>
            <person name="Li T."/>
            <person name="Gao L."/>
            <person name="Zhang X."/>
            <person name="Wang H."/>
            <person name="Yang Z."/>
            <person name="Liu X."/>
            <person name="Jiang W."/>
            <person name="Mao L."/>
            <person name="Kong X."/>
            <person name="Jiao Y."/>
            <person name="Jia J."/>
        </authorList>
    </citation>
    <scope>NUCLEOTIDE SEQUENCE [LARGE SCALE GENOMIC DNA]</scope>
    <source>
        <strain evidence="3">cv. AL8/78</strain>
    </source>
</reference>
<reference evidence="2" key="4">
    <citation type="submission" date="2019-03" db="UniProtKB">
        <authorList>
            <consortium name="EnsemblPlants"/>
        </authorList>
    </citation>
    <scope>IDENTIFICATION</scope>
</reference>
<protein>
    <recommendedName>
        <fullName evidence="4">Inhibitor I9 domain-containing protein</fullName>
    </recommendedName>
</protein>
<evidence type="ECO:0000313" key="2">
    <source>
        <dbReference type="EnsemblPlants" id="AET1Gv20061700.1"/>
    </source>
</evidence>
<reference evidence="3" key="1">
    <citation type="journal article" date="2014" name="Science">
        <title>Ancient hybridizations among the ancestral genomes of bread wheat.</title>
        <authorList>
            <consortium name="International Wheat Genome Sequencing Consortium,"/>
            <person name="Marcussen T."/>
            <person name="Sandve S.R."/>
            <person name="Heier L."/>
            <person name="Spannagl M."/>
            <person name="Pfeifer M."/>
            <person name="Jakobsen K.S."/>
            <person name="Wulff B.B."/>
            <person name="Steuernagel B."/>
            <person name="Mayer K.F."/>
            <person name="Olsen O.A."/>
        </authorList>
    </citation>
    <scope>NUCLEOTIDE SEQUENCE [LARGE SCALE GENOMIC DNA]</scope>
    <source>
        <strain evidence="3">cv. AL8/78</strain>
    </source>
</reference>
<evidence type="ECO:0000313" key="3">
    <source>
        <dbReference type="Proteomes" id="UP000015105"/>
    </source>
</evidence>
<dbReference type="Gramene" id="AET1Gv20061700.1">
    <property type="protein sequence ID" value="AET1Gv20061700.1"/>
    <property type="gene ID" value="AET1Gv20061700"/>
</dbReference>
<reference evidence="2" key="5">
    <citation type="journal article" date="2021" name="G3 (Bethesda)">
        <title>Aegilops tauschii genome assembly Aet v5.0 features greater sequence contiguity and improved annotation.</title>
        <authorList>
            <person name="Wang L."/>
            <person name="Zhu T."/>
            <person name="Rodriguez J.C."/>
            <person name="Deal K.R."/>
            <person name="Dubcovsky J."/>
            <person name="McGuire P.E."/>
            <person name="Lux T."/>
            <person name="Spannagl M."/>
            <person name="Mayer K.F.X."/>
            <person name="Baldrich P."/>
            <person name="Meyers B.C."/>
            <person name="Huo N."/>
            <person name="Gu Y.Q."/>
            <person name="Zhou H."/>
            <person name="Devos K.M."/>
            <person name="Bennetzen J.L."/>
            <person name="Unver T."/>
            <person name="Budak H."/>
            <person name="Gulick P.J."/>
            <person name="Galiba G."/>
            <person name="Kalapos B."/>
            <person name="Nelson D.R."/>
            <person name="Li P."/>
            <person name="You F.M."/>
            <person name="Luo M.C."/>
            <person name="Dvorak J."/>
        </authorList>
    </citation>
    <scope>NUCLEOTIDE SEQUENCE [LARGE SCALE GENOMIC DNA]</scope>
    <source>
        <strain evidence="2">cv. AL8/78</strain>
    </source>
</reference>
<reference evidence="2" key="3">
    <citation type="journal article" date="2017" name="Nature">
        <title>Genome sequence of the progenitor of the wheat D genome Aegilops tauschii.</title>
        <authorList>
            <person name="Luo M.C."/>
            <person name="Gu Y.Q."/>
            <person name="Puiu D."/>
            <person name="Wang H."/>
            <person name="Twardziok S.O."/>
            <person name="Deal K.R."/>
            <person name="Huo N."/>
            <person name="Zhu T."/>
            <person name="Wang L."/>
            <person name="Wang Y."/>
            <person name="McGuire P.E."/>
            <person name="Liu S."/>
            <person name="Long H."/>
            <person name="Ramasamy R.K."/>
            <person name="Rodriguez J.C."/>
            <person name="Van S.L."/>
            <person name="Yuan L."/>
            <person name="Wang Z."/>
            <person name="Xia Z."/>
            <person name="Xiao L."/>
            <person name="Anderson O.D."/>
            <person name="Ouyang S."/>
            <person name="Liang Y."/>
            <person name="Zimin A.V."/>
            <person name="Pertea G."/>
            <person name="Qi P."/>
            <person name="Bennetzen J.L."/>
            <person name="Dai X."/>
            <person name="Dawson M.W."/>
            <person name="Muller H.G."/>
            <person name="Kugler K."/>
            <person name="Rivarola-Duarte L."/>
            <person name="Spannagl M."/>
            <person name="Mayer K.F.X."/>
            <person name="Lu F.H."/>
            <person name="Bevan M.W."/>
            <person name="Leroy P."/>
            <person name="Li P."/>
            <person name="You F.M."/>
            <person name="Sun Q."/>
            <person name="Liu Z."/>
            <person name="Lyons E."/>
            <person name="Wicker T."/>
            <person name="Salzberg S.L."/>
            <person name="Devos K.M."/>
            <person name="Dvorak J."/>
        </authorList>
    </citation>
    <scope>NUCLEOTIDE SEQUENCE [LARGE SCALE GENOMIC DNA]</scope>
    <source>
        <strain evidence="2">cv. AL8/78</strain>
    </source>
</reference>
<dbReference type="AlphaFoldDB" id="A0A452XM62"/>
<proteinExistence type="predicted"/>